<dbReference type="NCBIfam" id="TIGR01173">
    <property type="entry name" value="glmU"/>
    <property type="match status" value="1"/>
</dbReference>
<comment type="subunit">
    <text evidence="18">Homotrimer.</text>
</comment>
<keyword evidence="7 18" id="KW-0479">Metal-binding</keyword>
<dbReference type="CDD" id="cd02540">
    <property type="entry name" value="GT2_GlmU_N_bac"/>
    <property type="match status" value="1"/>
</dbReference>
<evidence type="ECO:0000256" key="2">
    <source>
        <dbReference type="ARBA" id="ARBA00007707"/>
    </source>
</evidence>
<feature type="binding site" evidence="18">
    <location>
        <position position="167"/>
    </location>
    <ligand>
        <name>UDP-N-acetyl-alpha-D-glucosamine</name>
        <dbReference type="ChEBI" id="CHEBI:57705"/>
    </ligand>
</feature>
<feature type="region of interest" description="N-acetyltransferase" evidence="18">
    <location>
        <begin position="248"/>
        <end position="458"/>
    </location>
</feature>
<evidence type="ECO:0000256" key="6">
    <source>
        <dbReference type="ARBA" id="ARBA00022695"/>
    </source>
</evidence>
<dbReference type="GO" id="GO:0071555">
    <property type="term" value="P:cell wall organization"/>
    <property type="evidence" value="ECO:0007669"/>
    <property type="project" value="UniProtKB-KW"/>
</dbReference>
<dbReference type="Pfam" id="PF25087">
    <property type="entry name" value="GMPPB_C"/>
    <property type="match status" value="1"/>
</dbReference>
<dbReference type="GO" id="GO:0000287">
    <property type="term" value="F:magnesium ion binding"/>
    <property type="evidence" value="ECO:0007669"/>
    <property type="project" value="UniProtKB-UniRule"/>
</dbReference>
<dbReference type="AlphaFoldDB" id="A0A926D577"/>
<dbReference type="InterPro" id="IPR025877">
    <property type="entry name" value="MobA-like_NTP_Trfase"/>
</dbReference>
<feature type="binding site" evidence="18">
    <location>
        <position position="22"/>
    </location>
    <ligand>
        <name>UDP-N-acetyl-alpha-D-glucosamine</name>
        <dbReference type="ChEBI" id="CHEBI:57705"/>
    </ligand>
</feature>
<evidence type="ECO:0000313" key="21">
    <source>
        <dbReference type="EMBL" id="MBC8531953.1"/>
    </source>
</evidence>
<feature type="binding site" evidence="18">
    <location>
        <position position="137"/>
    </location>
    <ligand>
        <name>UDP-N-acetyl-alpha-D-glucosamine</name>
        <dbReference type="ChEBI" id="CHEBI:57705"/>
    </ligand>
</feature>
<comment type="pathway">
    <text evidence="18">Bacterial outer membrane biogenesis; LPS lipid A biosynthesis.</text>
</comment>
<feature type="binding site" evidence="18">
    <location>
        <begin position="75"/>
        <end position="76"/>
    </location>
    <ligand>
        <name>UDP-N-acetyl-alpha-D-glucosamine</name>
        <dbReference type="ChEBI" id="CHEBI:57705"/>
    </ligand>
</feature>
<dbReference type="GO" id="GO:0009245">
    <property type="term" value="P:lipid A biosynthetic process"/>
    <property type="evidence" value="ECO:0007669"/>
    <property type="project" value="UniProtKB-UniRule"/>
</dbReference>
<feature type="domain" description="MobA-like NTP transferase" evidence="19">
    <location>
        <begin position="5"/>
        <end position="129"/>
    </location>
</feature>
<dbReference type="Gene3D" id="2.160.10.10">
    <property type="entry name" value="Hexapeptide repeat proteins"/>
    <property type="match status" value="1"/>
</dbReference>
<keyword evidence="22" id="KW-1185">Reference proteome</keyword>
<dbReference type="GO" id="GO:0009252">
    <property type="term" value="P:peptidoglycan biosynthetic process"/>
    <property type="evidence" value="ECO:0007669"/>
    <property type="project" value="UniProtKB-UniRule"/>
</dbReference>
<dbReference type="EC" id="2.3.1.157" evidence="18"/>
<evidence type="ECO:0000256" key="12">
    <source>
        <dbReference type="ARBA" id="ARBA00023268"/>
    </source>
</evidence>
<dbReference type="GO" id="GO:0003977">
    <property type="term" value="F:UDP-N-acetylglucosamine diphosphorylase activity"/>
    <property type="evidence" value="ECO:0007669"/>
    <property type="project" value="UniProtKB-UniRule"/>
</dbReference>
<feature type="binding site" evidence="18">
    <location>
        <position position="100"/>
    </location>
    <ligand>
        <name>Mg(2+)</name>
        <dbReference type="ChEBI" id="CHEBI:18420"/>
    </ligand>
</feature>
<dbReference type="SUPFAM" id="SSF53448">
    <property type="entry name" value="Nucleotide-diphospho-sugar transferases"/>
    <property type="match status" value="1"/>
</dbReference>
<dbReference type="InterPro" id="IPR029044">
    <property type="entry name" value="Nucleotide-diphossugar_trans"/>
</dbReference>
<evidence type="ECO:0000259" key="19">
    <source>
        <dbReference type="Pfam" id="PF12804"/>
    </source>
</evidence>
<evidence type="ECO:0000256" key="3">
    <source>
        <dbReference type="ARBA" id="ARBA00007947"/>
    </source>
</evidence>
<feature type="binding site" evidence="18">
    <location>
        <position position="362"/>
    </location>
    <ligand>
        <name>UDP-N-acetyl-alpha-D-glucosamine</name>
        <dbReference type="ChEBI" id="CHEBI:57705"/>
    </ligand>
</feature>
<evidence type="ECO:0000256" key="13">
    <source>
        <dbReference type="ARBA" id="ARBA00023315"/>
    </source>
</evidence>
<feature type="active site" description="Proton acceptor" evidence="18">
    <location>
        <position position="359"/>
    </location>
</feature>
<evidence type="ECO:0000256" key="5">
    <source>
        <dbReference type="ARBA" id="ARBA00022679"/>
    </source>
</evidence>
<feature type="binding site" evidence="18">
    <location>
        <position position="152"/>
    </location>
    <ligand>
        <name>UDP-N-acetyl-alpha-D-glucosamine</name>
        <dbReference type="ChEBI" id="CHEBI:57705"/>
    </ligand>
</feature>
<dbReference type="CDD" id="cd03353">
    <property type="entry name" value="LbH_GlmU_C"/>
    <property type="match status" value="1"/>
</dbReference>
<dbReference type="Gene3D" id="3.90.550.10">
    <property type="entry name" value="Spore Coat Polysaccharide Biosynthesis Protein SpsA, Chain A"/>
    <property type="match status" value="1"/>
</dbReference>
<comment type="caution">
    <text evidence="21">The sequence shown here is derived from an EMBL/GenBank/DDBJ whole genome shotgun (WGS) entry which is preliminary data.</text>
</comment>
<feature type="binding site" evidence="18">
    <location>
        <position position="70"/>
    </location>
    <ligand>
        <name>UDP-N-acetyl-alpha-D-glucosamine</name>
        <dbReference type="ChEBI" id="CHEBI:57705"/>
    </ligand>
</feature>
<dbReference type="Pfam" id="PF00132">
    <property type="entry name" value="Hexapep"/>
    <property type="match status" value="1"/>
</dbReference>
<evidence type="ECO:0000259" key="20">
    <source>
        <dbReference type="Pfam" id="PF25087"/>
    </source>
</evidence>
<feature type="binding site" evidence="18">
    <location>
        <begin position="382"/>
        <end position="383"/>
    </location>
    <ligand>
        <name>acetyl-CoA</name>
        <dbReference type="ChEBI" id="CHEBI:57288"/>
    </ligand>
</feature>
<comment type="catalytic activity">
    <reaction evidence="15 18">
        <text>alpha-D-glucosamine 1-phosphate + acetyl-CoA = N-acetyl-alpha-D-glucosamine 1-phosphate + CoA + H(+)</text>
        <dbReference type="Rhea" id="RHEA:13725"/>
        <dbReference type="ChEBI" id="CHEBI:15378"/>
        <dbReference type="ChEBI" id="CHEBI:57287"/>
        <dbReference type="ChEBI" id="CHEBI:57288"/>
        <dbReference type="ChEBI" id="CHEBI:57776"/>
        <dbReference type="ChEBI" id="CHEBI:58516"/>
        <dbReference type="EC" id="2.3.1.157"/>
    </reaction>
</comment>
<proteinExistence type="inferred from homology"/>
<feature type="binding site" evidence="18">
    <location>
        <position position="224"/>
    </location>
    <ligand>
        <name>Mg(2+)</name>
        <dbReference type="ChEBI" id="CHEBI:18420"/>
    </ligand>
</feature>
<feature type="binding site" evidence="18">
    <location>
        <position position="419"/>
    </location>
    <ligand>
        <name>acetyl-CoA</name>
        <dbReference type="ChEBI" id="CHEBI:57288"/>
    </ligand>
</feature>
<dbReference type="PANTHER" id="PTHR43584">
    <property type="entry name" value="NUCLEOTIDYL TRANSFERASE"/>
    <property type="match status" value="1"/>
</dbReference>
<organism evidence="21 22">
    <name type="scientific">Gehongia tenuis</name>
    <dbReference type="NCBI Taxonomy" id="2763655"/>
    <lineage>
        <taxon>Bacteria</taxon>
        <taxon>Bacillati</taxon>
        <taxon>Bacillota</taxon>
        <taxon>Clostridia</taxon>
        <taxon>Christensenellales</taxon>
        <taxon>Christensenellaceae</taxon>
        <taxon>Gehongia</taxon>
    </lineage>
</organism>
<dbReference type="GO" id="GO:0019134">
    <property type="term" value="F:glucosamine-1-phosphate N-acetyltransferase activity"/>
    <property type="evidence" value="ECO:0007669"/>
    <property type="project" value="UniProtKB-UniRule"/>
</dbReference>
<evidence type="ECO:0000256" key="18">
    <source>
        <dbReference type="HAMAP-Rule" id="MF_01631"/>
    </source>
</evidence>
<name>A0A926D577_9FIRM</name>
<evidence type="ECO:0000256" key="17">
    <source>
        <dbReference type="ARBA" id="ARBA00049628"/>
    </source>
</evidence>
<keyword evidence="9 18" id="KW-0460">Magnesium</keyword>
<dbReference type="EMBL" id="JACRSR010000003">
    <property type="protein sequence ID" value="MBC8531953.1"/>
    <property type="molecule type" value="Genomic_DNA"/>
</dbReference>
<keyword evidence="4 18" id="KW-0963">Cytoplasm</keyword>
<feature type="binding site" evidence="18">
    <location>
        <begin position="8"/>
        <end position="11"/>
    </location>
    <ligand>
        <name>UDP-N-acetyl-alpha-D-glucosamine</name>
        <dbReference type="ChEBI" id="CHEBI:57705"/>
    </ligand>
</feature>
<dbReference type="GO" id="GO:0008360">
    <property type="term" value="P:regulation of cell shape"/>
    <property type="evidence" value="ECO:0007669"/>
    <property type="project" value="UniProtKB-KW"/>
</dbReference>
<keyword evidence="12 18" id="KW-0511">Multifunctional enzyme</keyword>
<dbReference type="NCBIfam" id="NF010934">
    <property type="entry name" value="PRK14354.1"/>
    <property type="match status" value="1"/>
</dbReference>
<accession>A0A926D577</accession>
<dbReference type="EC" id="2.7.7.23" evidence="18"/>
<feature type="binding site" evidence="18">
    <location>
        <position position="347"/>
    </location>
    <ligand>
        <name>UDP-N-acetyl-alpha-D-glucosamine</name>
        <dbReference type="ChEBI" id="CHEBI:57705"/>
    </ligand>
</feature>
<evidence type="ECO:0000256" key="4">
    <source>
        <dbReference type="ARBA" id="ARBA00022490"/>
    </source>
</evidence>
<comment type="pathway">
    <text evidence="18">Nucleotide-sugar biosynthesis; UDP-N-acetyl-alpha-D-glucosamine biosynthesis; UDP-N-acetyl-alpha-D-glucosamine from N-acetyl-alpha-D-glucosamine 1-phosphate: step 1/1.</text>
</comment>
<evidence type="ECO:0000313" key="22">
    <source>
        <dbReference type="Proteomes" id="UP000623172"/>
    </source>
</evidence>
<comment type="similarity">
    <text evidence="3 18">In the N-terminal section; belongs to the N-acetylglucosamine-1-phosphate uridyltransferase family.</text>
</comment>
<keyword evidence="5 18" id="KW-0808">Transferase</keyword>
<dbReference type="InterPro" id="IPR011004">
    <property type="entry name" value="Trimer_LpxA-like_sf"/>
</dbReference>
<gene>
    <name evidence="18 21" type="primary">glmU</name>
    <name evidence="21" type="ORF">H8696_08855</name>
</gene>
<feature type="binding site" evidence="18">
    <location>
        <position position="224"/>
    </location>
    <ligand>
        <name>UDP-N-acetyl-alpha-D-glucosamine</name>
        <dbReference type="ChEBI" id="CHEBI:57705"/>
    </ligand>
</feature>
<feature type="region of interest" description="Linker" evidence="18">
    <location>
        <begin position="227"/>
        <end position="247"/>
    </location>
</feature>
<keyword evidence="13 18" id="KW-0012">Acyltransferase</keyword>
<keyword evidence="10 18" id="KW-0133">Cell shape</keyword>
<evidence type="ECO:0000256" key="1">
    <source>
        <dbReference type="ARBA" id="ARBA00004496"/>
    </source>
</evidence>
<feature type="domain" description="Mannose-1-phosphate guanyltransferase C-terminal" evidence="20">
    <location>
        <begin position="315"/>
        <end position="397"/>
    </location>
</feature>
<dbReference type="SUPFAM" id="SSF51161">
    <property type="entry name" value="Trimeric LpxA-like enzymes"/>
    <property type="match status" value="1"/>
</dbReference>
<evidence type="ECO:0000256" key="7">
    <source>
        <dbReference type="ARBA" id="ARBA00022723"/>
    </source>
</evidence>
<dbReference type="GO" id="GO:0005737">
    <property type="term" value="C:cytoplasm"/>
    <property type="evidence" value="ECO:0007669"/>
    <property type="project" value="UniProtKB-SubCell"/>
</dbReference>
<dbReference type="InterPro" id="IPR038009">
    <property type="entry name" value="GlmU_C_LbH"/>
</dbReference>
<comment type="caution">
    <text evidence="18">Lacks conserved residue(s) required for the propagation of feature annotation.</text>
</comment>
<dbReference type="InterPro" id="IPR001451">
    <property type="entry name" value="Hexapep"/>
</dbReference>
<keyword evidence="11 18" id="KW-0573">Peptidoglycan synthesis</keyword>
<reference evidence="21" key="1">
    <citation type="submission" date="2020-08" db="EMBL/GenBank/DDBJ databases">
        <title>Genome public.</title>
        <authorList>
            <person name="Liu C."/>
            <person name="Sun Q."/>
        </authorList>
    </citation>
    <scope>NUCLEOTIDE SEQUENCE</scope>
    <source>
        <strain evidence="21">NSJ-53</strain>
    </source>
</reference>
<dbReference type="PANTHER" id="PTHR43584:SF3">
    <property type="entry name" value="BIFUNCTIONAL PROTEIN GLMU"/>
    <property type="match status" value="1"/>
</dbReference>
<dbReference type="RefSeq" id="WP_249316805.1">
    <property type="nucleotide sequence ID" value="NZ_JACRSR010000003.1"/>
</dbReference>
<comment type="function">
    <text evidence="17 18">Catalyzes the last two sequential reactions in the de novo biosynthetic pathway for UDP-N-acetylglucosamine (UDP-GlcNAc). The C-terminal domain catalyzes the transfer of acetyl group from acetyl coenzyme A to glucosamine-1-phosphate (GlcN-1-P) to produce N-acetylglucosamine-1-phosphate (GlcNAc-1-P), which is converted into UDP-GlcNAc by the transfer of uridine 5-monophosphate (from uridine 5-triphosphate), a reaction catalyzed by the N-terminal domain.</text>
</comment>
<sequence>MDTSVVILAAGEGTRMKSALHKVLHPLVGRPMIQWVMEATRGVSDKPVVVVGHKKESVMDAAKGALFALQEPLLGTGHAMMAAMPKLADKKGYVLAAAGDMPLIRAETYEKMVDLAKAKNASCVVMTTLLENPAGYGRIVRDGEGRITRIVEDRDANEVQKQICEINSAVYCFHIESLLEKLPKLTNDNAQNQYYLTDVIQMMAEGGERVEALVVDSDECQGINDRVQLAAAEAVLRRRINERLMREGVTIMNPENTYIGPEVVVGRDTVIYPGNHLEGRTRIGANCILYPGSRILSSEVGDGCTVQSAVMEGASVAENTTVGPFAYLRPNSFVGKGCRIGDFVELKNARIGDGSKVSHLTYIGDGVVGERVNVGCGVVFSNYDGKKKYVSTVGDDVFIGCNVNLVAPVQVGDGAYIAAGSTVTTDAPGGALYIARSRPTIKEGWVDKYKQKDQKEEV</sequence>
<comment type="subcellular location">
    <subcellularLocation>
        <location evidence="1 18">Cytoplasm</location>
    </subcellularLocation>
</comment>
<dbReference type="GO" id="GO:0000902">
    <property type="term" value="P:cell morphogenesis"/>
    <property type="evidence" value="ECO:0007669"/>
    <property type="project" value="UniProtKB-UniRule"/>
</dbReference>
<dbReference type="InterPro" id="IPR056729">
    <property type="entry name" value="GMPPB_C"/>
</dbReference>
<feature type="binding site" evidence="18">
    <location>
        <position position="373"/>
    </location>
    <ligand>
        <name>UDP-N-acetyl-alpha-D-glucosamine</name>
        <dbReference type="ChEBI" id="CHEBI:57705"/>
    </ligand>
</feature>
<evidence type="ECO:0000256" key="11">
    <source>
        <dbReference type="ARBA" id="ARBA00022984"/>
    </source>
</evidence>
<dbReference type="InterPro" id="IPR050065">
    <property type="entry name" value="GlmU-like"/>
</dbReference>
<feature type="binding site" evidence="18">
    <location>
        <position position="329"/>
    </location>
    <ligand>
        <name>UDP-N-acetyl-alpha-D-glucosamine</name>
        <dbReference type="ChEBI" id="CHEBI:57705"/>
    </ligand>
</feature>
<keyword evidence="8 18" id="KW-0677">Repeat</keyword>
<dbReference type="Pfam" id="PF12804">
    <property type="entry name" value="NTP_transf_3"/>
    <property type="match status" value="1"/>
</dbReference>
<keyword evidence="6 18" id="KW-0548">Nucleotidyltransferase</keyword>
<dbReference type="InterPro" id="IPR005882">
    <property type="entry name" value="Bifunctional_GlmU"/>
</dbReference>
<comment type="catalytic activity">
    <reaction evidence="16 18">
        <text>N-acetyl-alpha-D-glucosamine 1-phosphate + UTP + H(+) = UDP-N-acetyl-alpha-D-glucosamine + diphosphate</text>
        <dbReference type="Rhea" id="RHEA:13509"/>
        <dbReference type="ChEBI" id="CHEBI:15378"/>
        <dbReference type="ChEBI" id="CHEBI:33019"/>
        <dbReference type="ChEBI" id="CHEBI:46398"/>
        <dbReference type="ChEBI" id="CHEBI:57705"/>
        <dbReference type="ChEBI" id="CHEBI:57776"/>
        <dbReference type="EC" id="2.7.7.23"/>
    </reaction>
</comment>
<comment type="pathway">
    <text evidence="18">Nucleotide-sugar biosynthesis; UDP-N-acetyl-alpha-D-glucosamine biosynthesis; N-acetyl-alpha-D-glucosamine 1-phosphate from alpha-D-glucosamine 6-phosphate (route II): step 2/2.</text>
</comment>
<keyword evidence="14 18" id="KW-0961">Cell wall biogenesis/degradation</keyword>
<evidence type="ECO:0000256" key="8">
    <source>
        <dbReference type="ARBA" id="ARBA00022737"/>
    </source>
</evidence>
<comment type="cofactor">
    <cofactor evidence="18">
        <name>Mg(2+)</name>
        <dbReference type="ChEBI" id="CHEBI:18420"/>
    </cofactor>
    <text evidence="18">Binds 1 Mg(2+) ion per subunit.</text>
</comment>
<evidence type="ECO:0000256" key="15">
    <source>
        <dbReference type="ARBA" id="ARBA00048247"/>
    </source>
</evidence>
<evidence type="ECO:0000256" key="16">
    <source>
        <dbReference type="ARBA" id="ARBA00048493"/>
    </source>
</evidence>
<dbReference type="HAMAP" id="MF_01631">
    <property type="entry name" value="GlmU"/>
    <property type="match status" value="1"/>
</dbReference>
<comment type="similarity">
    <text evidence="2 18">In the C-terminal section; belongs to the transferase hexapeptide repeat family.</text>
</comment>
<dbReference type="GO" id="GO:0016020">
    <property type="term" value="C:membrane"/>
    <property type="evidence" value="ECO:0007669"/>
    <property type="project" value="GOC"/>
</dbReference>
<protein>
    <recommendedName>
        <fullName evidence="18">Bifunctional protein GlmU</fullName>
    </recommendedName>
    <domain>
        <recommendedName>
            <fullName evidence="18">UDP-N-acetylglucosamine pyrophosphorylase</fullName>
            <ecNumber evidence="18">2.7.7.23</ecNumber>
        </recommendedName>
        <alternativeName>
            <fullName evidence="18">N-acetylglucosamine-1-phosphate uridyltransferase</fullName>
        </alternativeName>
    </domain>
    <domain>
        <recommendedName>
            <fullName evidence="18">Glucosamine-1-phosphate N-acetyltransferase</fullName>
            <ecNumber evidence="18">2.3.1.157</ecNumber>
        </recommendedName>
    </domain>
</protein>
<evidence type="ECO:0000256" key="9">
    <source>
        <dbReference type="ARBA" id="ARBA00022842"/>
    </source>
</evidence>
<dbReference type="Proteomes" id="UP000623172">
    <property type="component" value="Unassembled WGS sequence"/>
</dbReference>
<feature type="binding site" evidence="18">
    <location>
        <position position="436"/>
    </location>
    <ligand>
        <name>acetyl-CoA</name>
        <dbReference type="ChEBI" id="CHEBI:57288"/>
    </ligand>
</feature>
<evidence type="ECO:0000256" key="14">
    <source>
        <dbReference type="ARBA" id="ARBA00023316"/>
    </source>
</evidence>
<evidence type="ECO:0000256" key="10">
    <source>
        <dbReference type="ARBA" id="ARBA00022960"/>
    </source>
</evidence>
<feature type="region of interest" description="Pyrophosphorylase" evidence="18">
    <location>
        <begin position="1"/>
        <end position="226"/>
    </location>
</feature>
<dbReference type="GO" id="GO:0006048">
    <property type="term" value="P:UDP-N-acetylglucosamine biosynthetic process"/>
    <property type="evidence" value="ECO:0007669"/>
    <property type="project" value="InterPro"/>
</dbReference>